<protein>
    <recommendedName>
        <fullName evidence="3">Extracellular membrane protein CFEM domain-containing protein</fullName>
    </recommendedName>
</protein>
<dbReference type="Proteomes" id="UP001355207">
    <property type="component" value="Chromosome 1"/>
</dbReference>
<reference evidence="1 2" key="1">
    <citation type="submission" date="2024-01" db="EMBL/GenBank/DDBJ databases">
        <title>Comparative genomics of Cryptococcus and Kwoniella reveals pathogenesis evolution and contrasting modes of karyotype evolution via chromosome fusion or intercentromeric recombination.</title>
        <authorList>
            <person name="Coelho M.A."/>
            <person name="David-Palma M."/>
            <person name="Shea T."/>
            <person name="Bowers K."/>
            <person name="McGinley-Smith S."/>
            <person name="Mohammad A.W."/>
            <person name="Gnirke A."/>
            <person name="Yurkov A.M."/>
            <person name="Nowrousian M."/>
            <person name="Sun S."/>
            <person name="Cuomo C.A."/>
            <person name="Heitman J."/>
        </authorList>
    </citation>
    <scope>NUCLEOTIDE SEQUENCE [LARGE SCALE GENOMIC DNA]</scope>
    <source>
        <strain evidence="1 2">CBS 6074</strain>
    </source>
</reference>
<evidence type="ECO:0000313" key="2">
    <source>
        <dbReference type="Proteomes" id="UP001355207"/>
    </source>
</evidence>
<sequence>MTTQWACPQLPSEGTDSRCCFRNATCAEYVCGYFGSNITYETSSGIGFSNCLVSNGTLATELYKNPPANGTCSFQTSGNGCLIRTFGENGTNITPPASSSGSMASQTSSSVSASASASSGSGSTSNALPQLMGVNQSILLGIVGFTWLIKRFCH</sequence>
<organism evidence="1 2">
    <name type="scientific">Kwoniella dendrophila CBS 6074</name>
    <dbReference type="NCBI Taxonomy" id="1295534"/>
    <lineage>
        <taxon>Eukaryota</taxon>
        <taxon>Fungi</taxon>
        <taxon>Dikarya</taxon>
        <taxon>Basidiomycota</taxon>
        <taxon>Agaricomycotina</taxon>
        <taxon>Tremellomycetes</taxon>
        <taxon>Tremellales</taxon>
        <taxon>Cryptococcaceae</taxon>
        <taxon>Kwoniella</taxon>
    </lineage>
</organism>
<accession>A0AAX4JKE0</accession>
<keyword evidence="2" id="KW-1185">Reference proteome</keyword>
<proteinExistence type="predicted"/>
<evidence type="ECO:0008006" key="3">
    <source>
        <dbReference type="Google" id="ProtNLM"/>
    </source>
</evidence>
<dbReference type="RefSeq" id="XP_066072224.1">
    <property type="nucleotide sequence ID" value="XM_066216127.1"/>
</dbReference>
<evidence type="ECO:0000313" key="1">
    <source>
        <dbReference type="EMBL" id="WWC85461.1"/>
    </source>
</evidence>
<dbReference type="GeneID" id="91090996"/>
<dbReference type="EMBL" id="CP144098">
    <property type="protein sequence ID" value="WWC85461.1"/>
    <property type="molecule type" value="Genomic_DNA"/>
</dbReference>
<gene>
    <name evidence="1" type="ORF">L201_000324</name>
</gene>
<name>A0AAX4JKE0_9TREE</name>
<dbReference type="AlphaFoldDB" id="A0AAX4JKE0"/>